<dbReference type="AlphaFoldDB" id="A0A127M9S1"/>
<reference evidence="1 2" key="1">
    <citation type="submission" date="2015-12" db="EMBL/GenBank/DDBJ databases">
        <authorList>
            <person name="Shamseldin A."/>
            <person name="Moawad H."/>
            <person name="Abd El-Rahim W.M."/>
            <person name="Sadowsky M.J."/>
        </authorList>
    </citation>
    <scope>NUCLEOTIDE SEQUENCE [LARGE SCALE GENOMIC DNA]</scope>
    <source>
        <strain evidence="1 2">SM2</strain>
    </source>
</reference>
<dbReference type="KEGG" id="zal:AZF00_17550"/>
<dbReference type="STRING" id="1470434.AZF00_17550"/>
<sequence>MGEKPLVEGLIEDAIELVKDLDSSGDNPGLVVWYYYEDAGDWRLVLAGKGFDKYLPKQEALAYQKVSEAISKCSLQSLPISLVKLVRTDDALPGAIGFLIGTPPDGFMQASFTDTTINGIFIKEMLIIRSALRNA</sequence>
<dbReference type="EMBL" id="CP014544">
    <property type="protein sequence ID" value="AMO69994.1"/>
    <property type="molecule type" value="Genomic_DNA"/>
</dbReference>
<dbReference type="Proteomes" id="UP000074119">
    <property type="component" value="Chromosome"/>
</dbReference>
<proteinExistence type="predicted"/>
<gene>
    <name evidence="1" type="ORF">AZF00_17550</name>
</gene>
<evidence type="ECO:0000313" key="2">
    <source>
        <dbReference type="Proteomes" id="UP000074119"/>
    </source>
</evidence>
<accession>A0A127M9S1</accession>
<evidence type="ECO:0000313" key="1">
    <source>
        <dbReference type="EMBL" id="AMO69994.1"/>
    </source>
</evidence>
<dbReference type="RefSeq" id="WP_062384466.1">
    <property type="nucleotide sequence ID" value="NZ_CP014544.1"/>
</dbReference>
<name>A0A127M9S1_9GAMM</name>
<organism evidence="1 2">
    <name type="scientific">Zhongshania aliphaticivorans</name>
    <dbReference type="NCBI Taxonomy" id="1470434"/>
    <lineage>
        <taxon>Bacteria</taxon>
        <taxon>Pseudomonadati</taxon>
        <taxon>Pseudomonadota</taxon>
        <taxon>Gammaproteobacteria</taxon>
        <taxon>Cellvibrionales</taxon>
        <taxon>Spongiibacteraceae</taxon>
        <taxon>Zhongshania</taxon>
    </lineage>
</organism>
<protein>
    <submittedName>
        <fullName evidence="1">Uncharacterized protein</fullName>
    </submittedName>
</protein>